<evidence type="ECO:0008006" key="3">
    <source>
        <dbReference type="Google" id="ProtNLM"/>
    </source>
</evidence>
<dbReference type="InterPro" id="IPR036397">
    <property type="entry name" value="RNaseH_sf"/>
</dbReference>
<dbReference type="SUPFAM" id="SSF53098">
    <property type="entry name" value="Ribonuclease H-like"/>
    <property type="match status" value="1"/>
</dbReference>
<evidence type="ECO:0000313" key="2">
    <source>
        <dbReference type="Proteomes" id="UP000001745"/>
    </source>
</evidence>
<keyword evidence="2" id="KW-1185">Reference proteome</keyword>
<organism evidence="1 2">
    <name type="scientific">Talaromyces stipitatus (strain ATCC 10500 / CBS 375.48 / QM 6759 / NRRL 1006)</name>
    <name type="common">Penicillium stipitatum</name>
    <dbReference type="NCBI Taxonomy" id="441959"/>
    <lineage>
        <taxon>Eukaryota</taxon>
        <taxon>Fungi</taxon>
        <taxon>Dikarya</taxon>
        <taxon>Ascomycota</taxon>
        <taxon>Pezizomycotina</taxon>
        <taxon>Eurotiomycetes</taxon>
        <taxon>Eurotiomycetidae</taxon>
        <taxon>Eurotiales</taxon>
        <taxon>Trichocomaceae</taxon>
        <taxon>Talaromyces</taxon>
        <taxon>Talaromyces sect. Talaromyces</taxon>
    </lineage>
</organism>
<evidence type="ECO:0000313" key="1">
    <source>
        <dbReference type="EMBL" id="EED14736.1"/>
    </source>
</evidence>
<dbReference type="InParanoid" id="B8MJR9"/>
<dbReference type="RefSeq" id="XP_002484689.1">
    <property type="nucleotide sequence ID" value="XM_002484644.1"/>
</dbReference>
<reference evidence="2" key="1">
    <citation type="journal article" date="2015" name="Genome Announc.">
        <title>Genome sequence of the AIDS-associated pathogen Penicillium marneffei (ATCC18224) and its near taxonomic relative Talaromyces stipitatus (ATCC10500).</title>
        <authorList>
            <person name="Nierman W.C."/>
            <person name="Fedorova-Abrams N.D."/>
            <person name="Andrianopoulos A."/>
        </authorList>
    </citation>
    <scope>NUCLEOTIDE SEQUENCE [LARGE SCALE GENOMIC DNA]</scope>
    <source>
        <strain evidence="2">ATCC 10500 / CBS 375.48 / QM 6759 / NRRL 1006</strain>
    </source>
</reference>
<dbReference type="VEuPathDB" id="FungiDB:TSTA_042110"/>
<dbReference type="EMBL" id="EQ962657">
    <property type="protein sequence ID" value="EED14736.1"/>
    <property type="molecule type" value="Genomic_DNA"/>
</dbReference>
<dbReference type="GeneID" id="8102988"/>
<dbReference type="HOGENOM" id="CLU_1289709_0_0_1"/>
<sequence length="214" mass="23948">MKADSHPPVLERCSKSFDRVHADLIPLDGISLGGSKYMLLLVDDYTRYVWYYFASSKNVPAITPLLQGFINLVLTQFNANGVLERRVQTIKNMERSMRAGAGVLDDYRLQAESLATSSLALQMDSQPIYNPRGSVVFGTCVKIHEHDTTRELVEAALIVQGMESLSCPPWQTAERIQTDHNGDPLSYSDALLQDPIRWPPAVQEELKSHEENGT</sequence>
<accession>B8MJR9</accession>
<protein>
    <recommendedName>
        <fullName evidence="3">Integrase catalytic domain-containing protein</fullName>
    </recommendedName>
</protein>
<dbReference type="Gene3D" id="3.30.420.10">
    <property type="entry name" value="Ribonuclease H-like superfamily/Ribonuclease H"/>
    <property type="match status" value="1"/>
</dbReference>
<proteinExistence type="predicted"/>
<dbReference type="OrthoDB" id="1751483at2759"/>
<dbReference type="AlphaFoldDB" id="B8MJR9"/>
<dbReference type="Proteomes" id="UP000001745">
    <property type="component" value="Unassembled WGS sequence"/>
</dbReference>
<name>B8MJR9_TALSN</name>
<dbReference type="GO" id="GO:0003676">
    <property type="term" value="F:nucleic acid binding"/>
    <property type="evidence" value="ECO:0007669"/>
    <property type="project" value="InterPro"/>
</dbReference>
<dbReference type="PhylomeDB" id="B8MJR9"/>
<gene>
    <name evidence="1" type="ORF">TSTA_042110</name>
</gene>
<dbReference type="InterPro" id="IPR012337">
    <property type="entry name" value="RNaseH-like_sf"/>
</dbReference>